<feature type="domain" description="Flavin reductase like" evidence="2">
    <location>
        <begin position="20"/>
        <end position="164"/>
    </location>
</feature>
<sequence>MTVQSEDLATVDELAFRRLMGRHAAGVVVVTVAGDPPAGFTATSFTSVSLRPPLVSFCLDRKASSWPAVARARTVAVHVLSDRQERVARTFATSGIDRFAAHADWQSGPDGVPLLGGVAAHLVCRVVQRVPAGDHSIVLATPVIGAHGDENAAPLLYQAGGYGYLHREIA</sequence>
<comment type="caution">
    <text evidence="3">The sequence shown here is derived from an EMBL/GenBank/DDBJ whole genome shotgun (WGS) entry which is preliminary data.</text>
</comment>
<dbReference type="Gene3D" id="2.30.110.10">
    <property type="entry name" value="Electron Transport, Fmn-binding Protein, Chain A"/>
    <property type="match status" value="1"/>
</dbReference>
<dbReference type="PANTHER" id="PTHR30466">
    <property type="entry name" value="FLAVIN REDUCTASE"/>
    <property type="match status" value="1"/>
</dbReference>
<accession>A0A8J4E263</accession>
<keyword evidence="4" id="KW-1185">Reference proteome</keyword>
<dbReference type="SUPFAM" id="SSF50475">
    <property type="entry name" value="FMN-binding split barrel"/>
    <property type="match status" value="1"/>
</dbReference>
<keyword evidence="1" id="KW-0560">Oxidoreductase</keyword>
<dbReference type="GO" id="GO:0042602">
    <property type="term" value="F:riboflavin reductase (NADPH) activity"/>
    <property type="evidence" value="ECO:0007669"/>
    <property type="project" value="TreeGrafter"/>
</dbReference>
<dbReference type="EMBL" id="BOPG01000037">
    <property type="protein sequence ID" value="GIJ58573.1"/>
    <property type="molecule type" value="Genomic_DNA"/>
</dbReference>
<name>A0A8J4E263_9ACTN</name>
<dbReference type="SMART" id="SM00903">
    <property type="entry name" value="Flavin_Reduct"/>
    <property type="match status" value="1"/>
</dbReference>
<gene>
    <name evidence="3" type="ORF">Vau01_060890</name>
</gene>
<evidence type="ECO:0000313" key="4">
    <source>
        <dbReference type="Proteomes" id="UP000612585"/>
    </source>
</evidence>
<dbReference type="InterPro" id="IPR012349">
    <property type="entry name" value="Split_barrel_FMN-bd"/>
</dbReference>
<dbReference type="AlphaFoldDB" id="A0A8J4E263"/>
<proteinExistence type="predicted"/>
<protein>
    <submittedName>
        <fullName evidence="3">Flavin-dependent reductase</fullName>
    </submittedName>
</protein>
<dbReference type="Pfam" id="PF01613">
    <property type="entry name" value="Flavin_Reduct"/>
    <property type="match status" value="1"/>
</dbReference>
<evidence type="ECO:0000256" key="1">
    <source>
        <dbReference type="ARBA" id="ARBA00023002"/>
    </source>
</evidence>
<dbReference type="Proteomes" id="UP000612585">
    <property type="component" value="Unassembled WGS sequence"/>
</dbReference>
<dbReference type="InterPro" id="IPR050268">
    <property type="entry name" value="NADH-dep_flavin_reductase"/>
</dbReference>
<organism evidence="3 4">
    <name type="scientific">Virgisporangium aurantiacum</name>
    <dbReference type="NCBI Taxonomy" id="175570"/>
    <lineage>
        <taxon>Bacteria</taxon>
        <taxon>Bacillati</taxon>
        <taxon>Actinomycetota</taxon>
        <taxon>Actinomycetes</taxon>
        <taxon>Micromonosporales</taxon>
        <taxon>Micromonosporaceae</taxon>
        <taxon>Virgisporangium</taxon>
    </lineage>
</organism>
<dbReference type="GO" id="GO:0010181">
    <property type="term" value="F:FMN binding"/>
    <property type="evidence" value="ECO:0007669"/>
    <property type="project" value="InterPro"/>
</dbReference>
<dbReference type="GO" id="GO:0006208">
    <property type="term" value="P:pyrimidine nucleobase catabolic process"/>
    <property type="evidence" value="ECO:0007669"/>
    <property type="project" value="TreeGrafter"/>
</dbReference>
<reference evidence="3" key="1">
    <citation type="submission" date="2021-01" db="EMBL/GenBank/DDBJ databases">
        <title>Whole genome shotgun sequence of Virgisporangium aurantiacum NBRC 16421.</title>
        <authorList>
            <person name="Komaki H."/>
            <person name="Tamura T."/>
        </authorList>
    </citation>
    <scope>NUCLEOTIDE SEQUENCE</scope>
    <source>
        <strain evidence="3">NBRC 16421</strain>
    </source>
</reference>
<evidence type="ECO:0000313" key="3">
    <source>
        <dbReference type="EMBL" id="GIJ58573.1"/>
    </source>
</evidence>
<evidence type="ECO:0000259" key="2">
    <source>
        <dbReference type="SMART" id="SM00903"/>
    </source>
</evidence>
<dbReference type="RefSeq" id="WP_203999536.1">
    <property type="nucleotide sequence ID" value="NZ_BOPG01000037.1"/>
</dbReference>
<dbReference type="InterPro" id="IPR002563">
    <property type="entry name" value="Flavin_Rdtase-like_dom"/>
</dbReference>
<dbReference type="PANTHER" id="PTHR30466:SF1">
    <property type="entry name" value="FMN REDUCTASE (NADH) RUTF"/>
    <property type="match status" value="1"/>
</dbReference>